<organism evidence="1 2">
    <name type="scientific">Meloidogyne graminicola</name>
    <dbReference type="NCBI Taxonomy" id="189291"/>
    <lineage>
        <taxon>Eukaryota</taxon>
        <taxon>Metazoa</taxon>
        <taxon>Ecdysozoa</taxon>
        <taxon>Nematoda</taxon>
        <taxon>Chromadorea</taxon>
        <taxon>Rhabditida</taxon>
        <taxon>Tylenchina</taxon>
        <taxon>Tylenchomorpha</taxon>
        <taxon>Tylenchoidea</taxon>
        <taxon>Meloidogynidae</taxon>
        <taxon>Meloidogyninae</taxon>
        <taxon>Meloidogyne</taxon>
    </lineage>
</organism>
<dbReference type="EMBL" id="JABEBT010000042">
    <property type="protein sequence ID" value="KAF7635452.1"/>
    <property type="molecule type" value="Genomic_DNA"/>
</dbReference>
<keyword evidence="2" id="KW-1185">Reference proteome</keyword>
<gene>
    <name evidence="1" type="ORF">Mgra_00005130</name>
</gene>
<dbReference type="AlphaFoldDB" id="A0A8S9ZQJ9"/>
<reference evidence="1" key="1">
    <citation type="journal article" date="2020" name="Ecol. Evol.">
        <title>Genome structure and content of the rice root-knot nematode (Meloidogyne graminicola).</title>
        <authorList>
            <person name="Phan N.T."/>
            <person name="Danchin E.G.J."/>
            <person name="Klopp C."/>
            <person name="Perfus-Barbeoch L."/>
            <person name="Kozlowski D.K."/>
            <person name="Koutsovoulos G.D."/>
            <person name="Lopez-Roques C."/>
            <person name="Bouchez O."/>
            <person name="Zahm M."/>
            <person name="Besnard G."/>
            <person name="Bellafiore S."/>
        </authorList>
    </citation>
    <scope>NUCLEOTIDE SEQUENCE</scope>
    <source>
        <strain evidence="1">VN-18</strain>
    </source>
</reference>
<proteinExistence type="predicted"/>
<accession>A0A8S9ZQJ9</accession>
<feature type="non-terminal residue" evidence="1">
    <location>
        <position position="27"/>
    </location>
</feature>
<dbReference type="Proteomes" id="UP000605970">
    <property type="component" value="Unassembled WGS sequence"/>
</dbReference>
<sequence length="27" mass="3087">MDRGGRKEASGGFFLILGRINFKFLKK</sequence>
<evidence type="ECO:0000313" key="1">
    <source>
        <dbReference type="EMBL" id="KAF7635452.1"/>
    </source>
</evidence>
<protein>
    <submittedName>
        <fullName evidence="1">Uncharacterized protein</fullName>
    </submittedName>
</protein>
<evidence type="ECO:0000313" key="2">
    <source>
        <dbReference type="Proteomes" id="UP000605970"/>
    </source>
</evidence>
<comment type="caution">
    <text evidence="1">The sequence shown here is derived from an EMBL/GenBank/DDBJ whole genome shotgun (WGS) entry which is preliminary data.</text>
</comment>
<name>A0A8S9ZQJ9_9BILA</name>